<organism evidence="1">
    <name type="scientific">marine sediment metagenome</name>
    <dbReference type="NCBI Taxonomy" id="412755"/>
    <lineage>
        <taxon>unclassified sequences</taxon>
        <taxon>metagenomes</taxon>
        <taxon>ecological metagenomes</taxon>
    </lineage>
</organism>
<protein>
    <submittedName>
        <fullName evidence="1">Uncharacterized protein</fullName>
    </submittedName>
</protein>
<reference evidence="1" key="1">
    <citation type="journal article" date="2015" name="Nature">
        <title>Complex archaea that bridge the gap between prokaryotes and eukaryotes.</title>
        <authorList>
            <person name="Spang A."/>
            <person name="Saw J.H."/>
            <person name="Jorgensen S.L."/>
            <person name="Zaremba-Niedzwiedzka K."/>
            <person name="Martijn J."/>
            <person name="Lind A.E."/>
            <person name="van Eijk R."/>
            <person name="Schleper C."/>
            <person name="Guy L."/>
            <person name="Ettema T.J."/>
        </authorList>
    </citation>
    <scope>NUCLEOTIDE SEQUENCE</scope>
</reference>
<accession>A0A0F9NR85</accession>
<dbReference type="EMBL" id="LAZR01003102">
    <property type="protein sequence ID" value="KKN21990.1"/>
    <property type="molecule type" value="Genomic_DNA"/>
</dbReference>
<proteinExistence type="predicted"/>
<gene>
    <name evidence="1" type="ORF">LCGC14_0919950</name>
</gene>
<comment type="caution">
    <text evidence="1">The sequence shown here is derived from an EMBL/GenBank/DDBJ whole genome shotgun (WGS) entry which is preliminary data.</text>
</comment>
<sequence>MGSPNEDSDLSMRDAFNEAQEDTRRIHVESHPAAGTYEYFVVELPKRVADRGPILNALGADGWFLVSVVDRDAYLIRPL</sequence>
<evidence type="ECO:0000313" key="1">
    <source>
        <dbReference type="EMBL" id="KKN21990.1"/>
    </source>
</evidence>
<dbReference type="AlphaFoldDB" id="A0A0F9NR85"/>
<name>A0A0F9NR85_9ZZZZ</name>